<dbReference type="InterPro" id="IPR015424">
    <property type="entry name" value="PyrdxlP-dep_Trfase"/>
</dbReference>
<dbReference type="PROSITE" id="PS00105">
    <property type="entry name" value="AA_TRANSFER_CLASS_1"/>
    <property type="match status" value="1"/>
</dbReference>
<evidence type="ECO:0000256" key="4">
    <source>
        <dbReference type="RuleBase" id="RU000481"/>
    </source>
</evidence>
<keyword evidence="3 4" id="KW-0808">Transferase</keyword>
<reference evidence="6 7" key="1">
    <citation type="submission" date="2023-02" db="EMBL/GenBank/DDBJ databases">
        <title>Oceanobacillus kimchii IFOP_LL358 isolated form Alexandrium catenella lab strain.</title>
        <authorList>
            <person name="Gajardo G."/>
            <person name="Ueki S."/>
            <person name="Maruyama F."/>
        </authorList>
    </citation>
    <scope>NUCLEOTIDE SEQUENCE [LARGE SCALE GENOMIC DNA]</scope>
    <source>
        <strain evidence="6 7">IFOP_LL358</strain>
    </source>
</reference>
<evidence type="ECO:0000256" key="3">
    <source>
        <dbReference type="ARBA" id="ARBA00022679"/>
    </source>
</evidence>
<evidence type="ECO:0000256" key="1">
    <source>
        <dbReference type="ARBA" id="ARBA00001933"/>
    </source>
</evidence>
<dbReference type="Proteomes" id="UP001275436">
    <property type="component" value="Unassembled WGS sequence"/>
</dbReference>
<dbReference type="EMBL" id="BSKO01000001">
    <property type="protein sequence ID" value="GLO66948.1"/>
    <property type="molecule type" value="Genomic_DNA"/>
</dbReference>
<dbReference type="SUPFAM" id="SSF53383">
    <property type="entry name" value="PLP-dependent transferases"/>
    <property type="match status" value="1"/>
</dbReference>
<comment type="cofactor">
    <cofactor evidence="1 4">
        <name>pyridoxal 5'-phosphate</name>
        <dbReference type="ChEBI" id="CHEBI:597326"/>
    </cofactor>
</comment>
<evidence type="ECO:0000313" key="7">
    <source>
        <dbReference type="Proteomes" id="UP001275436"/>
    </source>
</evidence>
<dbReference type="Gene3D" id="3.40.640.10">
    <property type="entry name" value="Type I PLP-dependent aspartate aminotransferase-like (Major domain)"/>
    <property type="match status" value="1"/>
</dbReference>
<dbReference type="EC" id="2.6.1.-" evidence="4"/>
<dbReference type="PANTHER" id="PTHR42832">
    <property type="entry name" value="AMINO ACID AMINOTRANSFERASE"/>
    <property type="match status" value="1"/>
</dbReference>
<proteinExistence type="inferred from homology"/>
<dbReference type="Pfam" id="PF00155">
    <property type="entry name" value="Aminotran_1_2"/>
    <property type="match status" value="1"/>
</dbReference>
<evidence type="ECO:0000259" key="5">
    <source>
        <dbReference type="Pfam" id="PF00155"/>
    </source>
</evidence>
<dbReference type="CDD" id="cd00609">
    <property type="entry name" value="AAT_like"/>
    <property type="match status" value="1"/>
</dbReference>
<comment type="similarity">
    <text evidence="4">Belongs to the class-I pyridoxal-phosphate-dependent aminotransferase family.</text>
</comment>
<accession>A0ABQ5TJA2</accession>
<name>A0ABQ5TJA2_9BACI</name>
<comment type="caution">
    <text evidence="6">The sequence shown here is derived from an EMBL/GenBank/DDBJ whole genome shotgun (WGS) entry which is preliminary data.</text>
</comment>
<organism evidence="6 7">
    <name type="scientific">Oceanobacillus kimchii</name>
    <dbReference type="NCBI Taxonomy" id="746691"/>
    <lineage>
        <taxon>Bacteria</taxon>
        <taxon>Bacillati</taxon>
        <taxon>Bacillota</taxon>
        <taxon>Bacilli</taxon>
        <taxon>Bacillales</taxon>
        <taxon>Bacillaceae</taxon>
        <taxon>Oceanobacillus</taxon>
    </lineage>
</organism>
<evidence type="ECO:0000313" key="6">
    <source>
        <dbReference type="EMBL" id="GLO66948.1"/>
    </source>
</evidence>
<keyword evidence="7" id="KW-1185">Reference proteome</keyword>
<feature type="domain" description="Aminotransferase class I/classII large" evidence="5">
    <location>
        <begin position="34"/>
        <end position="384"/>
    </location>
</feature>
<evidence type="ECO:0000256" key="2">
    <source>
        <dbReference type="ARBA" id="ARBA00022576"/>
    </source>
</evidence>
<dbReference type="RefSeq" id="WP_077596603.1">
    <property type="nucleotide sequence ID" value="NZ_BSKO01000001.1"/>
</dbReference>
<dbReference type="InterPro" id="IPR004839">
    <property type="entry name" value="Aminotransferase_I/II_large"/>
</dbReference>
<gene>
    <name evidence="6" type="primary">dapL</name>
    <name evidence="6" type="ORF">MACH08_27320</name>
</gene>
<protein>
    <recommendedName>
        <fullName evidence="4">Aminotransferase</fullName>
        <ecNumber evidence="4">2.6.1.-</ecNumber>
    </recommendedName>
</protein>
<dbReference type="InterPro" id="IPR015422">
    <property type="entry name" value="PyrdxlP-dep_Trfase_small"/>
</dbReference>
<keyword evidence="2 4" id="KW-0032">Aminotransferase</keyword>
<dbReference type="PANTHER" id="PTHR42832:SF3">
    <property type="entry name" value="L-GLUTAMINE--4-(METHYLSULFANYL)-2-OXOBUTANOATE AMINOTRANSFERASE"/>
    <property type="match status" value="1"/>
</dbReference>
<dbReference type="Gene3D" id="3.90.1150.10">
    <property type="entry name" value="Aspartate Aminotransferase, domain 1"/>
    <property type="match status" value="1"/>
</dbReference>
<dbReference type="GO" id="GO:0008483">
    <property type="term" value="F:transaminase activity"/>
    <property type="evidence" value="ECO:0007669"/>
    <property type="project" value="UniProtKB-KW"/>
</dbReference>
<sequence length="392" mass="44011">MKSLYGSDIVRNMPAYLFAHIQKKKQNLIEQGNDVIDLGIGAPDLPPPSYIIEELCKHTKDQQLHRYSSYQGIPELRKAVAHFYQKKYKVTLDPEKEVLILIGSKEGIVHLIQSVVNPGDKVILPDPGYPVYKMGVHLVQGKVVYLPLDNNNEYKPNWKMISGQDKEEAKLLFLNYPNNPTGATAQKETFVKAVEMANKYDICIAHDAAYDHVTFANYKSSSLLQVEGAKKIGVELGSLSKNFNMTGWRIGYIVGNSSVIHSLATLKSNIDTSQFIPIQLAAKKALEQSEDEIRTIHQTMEQRMLKTWQLLKNAGFQVEKTKGTIFLWVKVPEGYTSSSFSEQVLDQAHVIVTPGSAFGKQGEGYFRIALTVPEERLIEAVQRIDSWINGGK</sequence>
<dbReference type="InterPro" id="IPR015421">
    <property type="entry name" value="PyrdxlP-dep_Trfase_major"/>
</dbReference>
<dbReference type="InterPro" id="IPR050881">
    <property type="entry name" value="LL-DAP_aminotransferase"/>
</dbReference>
<dbReference type="InterPro" id="IPR004838">
    <property type="entry name" value="NHTrfase_class1_PyrdxlP-BS"/>
</dbReference>